<keyword evidence="1" id="KW-0472">Membrane</keyword>
<dbReference type="Proteomes" id="UP000248214">
    <property type="component" value="Unassembled WGS sequence"/>
</dbReference>
<feature type="transmembrane region" description="Helical" evidence="1">
    <location>
        <begin position="7"/>
        <end position="25"/>
    </location>
</feature>
<proteinExistence type="predicted"/>
<organism evidence="2 3">
    <name type="scientific">Salipaludibacillus keqinensis</name>
    <dbReference type="NCBI Taxonomy" id="2045207"/>
    <lineage>
        <taxon>Bacteria</taxon>
        <taxon>Bacillati</taxon>
        <taxon>Bacillota</taxon>
        <taxon>Bacilli</taxon>
        <taxon>Bacillales</taxon>
        <taxon>Bacillaceae</taxon>
    </lineage>
</organism>
<keyword evidence="1" id="KW-0812">Transmembrane</keyword>
<gene>
    <name evidence="2" type="ORF">CR194_10225</name>
</gene>
<comment type="caution">
    <text evidence="2">The sequence shown here is derived from an EMBL/GenBank/DDBJ whole genome shotgun (WGS) entry which is preliminary data.</text>
</comment>
<name>A0A323TVI6_9BACI</name>
<dbReference type="EMBL" id="PDOD01000002">
    <property type="protein sequence ID" value="PYZ93535.1"/>
    <property type="molecule type" value="Genomic_DNA"/>
</dbReference>
<dbReference type="RefSeq" id="WP_110609566.1">
    <property type="nucleotide sequence ID" value="NZ_PDOD01000002.1"/>
</dbReference>
<accession>A0A323TVI6</accession>
<sequence>MDKKMCWILIFLTIAGNVVMVQWTVEAYLGREFEQVVVYSGIGVVLAFIALIVYINWRKLEYSTEGHR</sequence>
<dbReference type="AlphaFoldDB" id="A0A323TVI6"/>
<feature type="transmembrane region" description="Helical" evidence="1">
    <location>
        <begin position="37"/>
        <end position="57"/>
    </location>
</feature>
<reference evidence="2 3" key="1">
    <citation type="submission" date="2017-10" db="EMBL/GenBank/DDBJ databases">
        <title>Bacillus sp. nov., a halophilic bacterium isolated from a Keqin Lake.</title>
        <authorList>
            <person name="Wang H."/>
        </authorList>
    </citation>
    <scope>NUCLEOTIDE SEQUENCE [LARGE SCALE GENOMIC DNA]</scope>
    <source>
        <strain evidence="2 3">KQ-12</strain>
    </source>
</reference>
<dbReference type="OrthoDB" id="2692071at2"/>
<evidence type="ECO:0000256" key="1">
    <source>
        <dbReference type="SAM" id="Phobius"/>
    </source>
</evidence>
<protein>
    <submittedName>
        <fullName evidence="2">Uncharacterized protein</fullName>
    </submittedName>
</protein>
<keyword evidence="1" id="KW-1133">Transmembrane helix</keyword>
<evidence type="ECO:0000313" key="3">
    <source>
        <dbReference type="Proteomes" id="UP000248214"/>
    </source>
</evidence>
<evidence type="ECO:0000313" key="2">
    <source>
        <dbReference type="EMBL" id="PYZ93535.1"/>
    </source>
</evidence>
<keyword evidence="3" id="KW-1185">Reference proteome</keyword>